<feature type="transmembrane region" description="Helical" evidence="9">
    <location>
        <begin position="21"/>
        <end position="43"/>
    </location>
</feature>
<evidence type="ECO:0000313" key="12">
    <source>
        <dbReference type="EMBL" id="CAL6066232.1"/>
    </source>
</evidence>
<feature type="domain" description="V-ATPase proteolipid subunit C-like" evidence="10">
    <location>
        <begin position="25"/>
        <end position="84"/>
    </location>
</feature>
<dbReference type="InterPro" id="IPR000245">
    <property type="entry name" value="ATPase_proteolipid_csu"/>
</dbReference>
<comment type="caution">
    <text evidence="11">The sequence shown here is derived from an EMBL/GenBank/DDBJ whole genome shotgun (WGS) entry which is preliminary data.</text>
</comment>
<comment type="similarity">
    <text evidence="2 9">Belongs to the V-ATPase proteolipid subunit family.</text>
</comment>
<keyword evidence="6 9" id="KW-1133">Transmembrane helix</keyword>
<dbReference type="AlphaFoldDB" id="A0AA86NLF1"/>
<dbReference type="PROSITE" id="PS51257">
    <property type="entry name" value="PROKAR_LIPOPROTEIN"/>
    <property type="match status" value="1"/>
</dbReference>
<dbReference type="EMBL" id="CAXDID020000259">
    <property type="protein sequence ID" value="CAL6066232.1"/>
    <property type="molecule type" value="Genomic_DNA"/>
</dbReference>
<dbReference type="NCBIfam" id="TIGR01100">
    <property type="entry name" value="V_ATP_synt_C"/>
    <property type="match status" value="1"/>
</dbReference>
<dbReference type="Gene3D" id="1.20.120.610">
    <property type="entry name" value="lithium bound rotor ring of v- atpase"/>
    <property type="match status" value="1"/>
</dbReference>
<dbReference type="Pfam" id="PF00137">
    <property type="entry name" value="ATP-synt_C"/>
    <property type="match status" value="2"/>
</dbReference>
<keyword evidence="13" id="KW-1185">Reference proteome</keyword>
<dbReference type="InterPro" id="IPR011555">
    <property type="entry name" value="ATPase_proteolipid_su_C_euk"/>
</dbReference>
<reference evidence="12 13" key="2">
    <citation type="submission" date="2024-07" db="EMBL/GenBank/DDBJ databases">
        <authorList>
            <person name="Akdeniz Z."/>
        </authorList>
    </citation>
    <scope>NUCLEOTIDE SEQUENCE [LARGE SCALE GENOMIC DNA]</scope>
</reference>
<dbReference type="GO" id="GO:0005774">
    <property type="term" value="C:vacuolar membrane"/>
    <property type="evidence" value="ECO:0007669"/>
    <property type="project" value="UniProtKB-SubCell"/>
</dbReference>
<keyword evidence="3 9" id="KW-0813">Transport</keyword>
<dbReference type="InterPro" id="IPR002379">
    <property type="entry name" value="ATPase_proteolipid_c-like_dom"/>
</dbReference>
<name>A0AA86NLF1_9EUKA</name>
<dbReference type="EMBL" id="CATOUU010000217">
    <property type="protein sequence ID" value="CAI9921183.1"/>
    <property type="molecule type" value="Genomic_DNA"/>
</dbReference>
<dbReference type="Proteomes" id="UP001642409">
    <property type="component" value="Unassembled WGS sequence"/>
</dbReference>
<dbReference type="GO" id="GO:0033179">
    <property type="term" value="C:proton-transporting V-type ATPase, V0 domain"/>
    <property type="evidence" value="ECO:0007669"/>
    <property type="project" value="InterPro"/>
</dbReference>
<evidence type="ECO:0000256" key="1">
    <source>
        <dbReference type="ARBA" id="ARBA00004141"/>
    </source>
</evidence>
<dbReference type="CDD" id="cd18176">
    <property type="entry name" value="ATP-synt_Vo_c_ATP6C_rpt2"/>
    <property type="match status" value="1"/>
</dbReference>
<feature type="transmembrane region" description="Helical" evidence="9">
    <location>
        <begin position="64"/>
        <end position="84"/>
    </location>
</feature>
<evidence type="ECO:0000256" key="7">
    <source>
        <dbReference type="ARBA" id="ARBA00023065"/>
    </source>
</evidence>
<sequence length="179" mass="18466">MSVKNNWADINKDACPYTSSFYSYLGMAIGVSFACLGSAFGTAKAGKGVVAAGVMKPQQAMKNTLPVIMAGVLGIYGLIIAIVINTSVSTYKSTVVPLFISYGHLSAGICTGIASLSAGISIGIAGNAGARANARNQKLFVVMLLILVFGEALALYGLIIGLILCFKTIDMKAVCGIDN</sequence>
<keyword evidence="7 9" id="KW-0406">Ion transport</keyword>
<keyword evidence="4 9" id="KW-0812">Transmembrane</keyword>
<proteinExistence type="inferred from homology"/>
<comment type="subcellular location">
    <subcellularLocation>
        <location evidence="1">Membrane</location>
        <topology evidence="1">Multi-pass membrane protein</topology>
    </subcellularLocation>
    <subcellularLocation>
        <location evidence="9">Vacuole membrane</location>
        <topology evidence="9">Multi-pass membrane protein</topology>
    </subcellularLocation>
</comment>
<feature type="transmembrane region" description="Helical" evidence="9">
    <location>
        <begin position="104"/>
        <end position="127"/>
    </location>
</feature>
<evidence type="ECO:0000313" key="11">
    <source>
        <dbReference type="EMBL" id="CAI9921183.1"/>
    </source>
</evidence>
<dbReference type="FunFam" id="1.20.120.610:FF:000001">
    <property type="entry name" value="V-type proton ATPase proteolipid subunit"/>
    <property type="match status" value="1"/>
</dbReference>
<protein>
    <recommendedName>
        <fullName evidence="9">V-type proton ATPase proteolipid subunit</fullName>
    </recommendedName>
</protein>
<dbReference type="GO" id="GO:0046961">
    <property type="term" value="F:proton-transporting ATPase activity, rotational mechanism"/>
    <property type="evidence" value="ECO:0007669"/>
    <property type="project" value="InterPro"/>
</dbReference>
<evidence type="ECO:0000256" key="5">
    <source>
        <dbReference type="ARBA" id="ARBA00022781"/>
    </source>
</evidence>
<feature type="transmembrane region" description="Helical" evidence="9">
    <location>
        <begin position="139"/>
        <end position="164"/>
    </location>
</feature>
<reference evidence="11" key="1">
    <citation type="submission" date="2023-06" db="EMBL/GenBank/DDBJ databases">
        <authorList>
            <person name="Kurt Z."/>
        </authorList>
    </citation>
    <scope>NUCLEOTIDE SEQUENCE</scope>
</reference>
<evidence type="ECO:0000256" key="9">
    <source>
        <dbReference type="RuleBase" id="RU363060"/>
    </source>
</evidence>
<feature type="domain" description="V-ATPase proteolipid subunit C-like" evidence="10">
    <location>
        <begin position="105"/>
        <end position="164"/>
    </location>
</feature>
<evidence type="ECO:0000256" key="6">
    <source>
        <dbReference type="ARBA" id="ARBA00022989"/>
    </source>
</evidence>
<keyword evidence="9" id="KW-0926">Vacuole</keyword>
<evidence type="ECO:0000256" key="2">
    <source>
        <dbReference type="ARBA" id="ARBA00007296"/>
    </source>
</evidence>
<dbReference type="InterPro" id="IPR035921">
    <property type="entry name" value="F/V-ATP_Csub_sf"/>
</dbReference>
<dbReference type="PANTHER" id="PTHR10263">
    <property type="entry name" value="V-TYPE PROTON ATPASE PROTEOLIPID SUBUNIT"/>
    <property type="match status" value="1"/>
</dbReference>
<evidence type="ECO:0000259" key="10">
    <source>
        <dbReference type="Pfam" id="PF00137"/>
    </source>
</evidence>
<evidence type="ECO:0000256" key="3">
    <source>
        <dbReference type="ARBA" id="ARBA00022448"/>
    </source>
</evidence>
<evidence type="ECO:0000256" key="8">
    <source>
        <dbReference type="ARBA" id="ARBA00023136"/>
    </source>
</evidence>
<evidence type="ECO:0000256" key="4">
    <source>
        <dbReference type="ARBA" id="ARBA00022692"/>
    </source>
</evidence>
<dbReference type="SUPFAM" id="SSF81333">
    <property type="entry name" value="F1F0 ATP synthase subunit C"/>
    <property type="match status" value="2"/>
</dbReference>
<evidence type="ECO:0000313" key="13">
    <source>
        <dbReference type="Proteomes" id="UP001642409"/>
    </source>
</evidence>
<keyword evidence="8 9" id="KW-0472">Membrane</keyword>
<dbReference type="CDD" id="cd18175">
    <property type="entry name" value="ATP-synt_Vo_c_ATP6C_rpt1"/>
    <property type="match status" value="1"/>
</dbReference>
<dbReference type="PRINTS" id="PR00122">
    <property type="entry name" value="VACATPASE"/>
</dbReference>
<gene>
    <name evidence="12" type="ORF">HINF_LOCUS52222</name>
    <name evidence="11" type="ORF">HINF_LOCUS8828</name>
</gene>
<organism evidence="11">
    <name type="scientific">Hexamita inflata</name>
    <dbReference type="NCBI Taxonomy" id="28002"/>
    <lineage>
        <taxon>Eukaryota</taxon>
        <taxon>Metamonada</taxon>
        <taxon>Diplomonadida</taxon>
        <taxon>Hexamitidae</taxon>
        <taxon>Hexamitinae</taxon>
        <taxon>Hexamita</taxon>
    </lineage>
</organism>
<keyword evidence="5 9" id="KW-0375">Hydrogen ion transport</keyword>
<accession>A0AA86NLF1</accession>